<evidence type="ECO:0000313" key="2">
    <source>
        <dbReference type="EMBL" id="GAA4227533.1"/>
    </source>
</evidence>
<keyword evidence="3" id="KW-1185">Reference proteome</keyword>
<dbReference type="RefSeq" id="WP_344891962.1">
    <property type="nucleotide sequence ID" value="NZ_BAABAS010000004.1"/>
</dbReference>
<dbReference type="EMBL" id="BAABAS010000004">
    <property type="protein sequence ID" value="GAA4227533.1"/>
    <property type="molecule type" value="Genomic_DNA"/>
</dbReference>
<name>A0ABP8BVH2_9ACTN</name>
<feature type="compositionally biased region" description="Gly residues" evidence="1">
    <location>
        <begin position="180"/>
        <end position="192"/>
    </location>
</feature>
<protein>
    <submittedName>
        <fullName evidence="2">Uncharacterized protein</fullName>
    </submittedName>
</protein>
<evidence type="ECO:0000256" key="1">
    <source>
        <dbReference type="SAM" id="MobiDB-lite"/>
    </source>
</evidence>
<feature type="region of interest" description="Disordered" evidence="1">
    <location>
        <begin position="167"/>
        <end position="192"/>
    </location>
</feature>
<organism evidence="2 3">
    <name type="scientific">Actinomadura meridiana</name>
    <dbReference type="NCBI Taxonomy" id="559626"/>
    <lineage>
        <taxon>Bacteria</taxon>
        <taxon>Bacillati</taxon>
        <taxon>Actinomycetota</taxon>
        <taxon>Actinomycetes</taxon>
        <taxon>Streptosporangiales</taxon>
        <taxon>Thermomonosporaceae</taxon>
        <taxon>Actinomadura</taxon>
    </lineage>
</organism>
<proteinExistence type="predicted"/>
<reference evidence="3" key="1">
    <citation type="journal article" date="2019" name="Int. J. Syst. Evol. Microbiol.">
        <title>The Global Catalogue of Microorganisms (GCM) 10K type strain sequencing project: providing services to taxonomists for standard genome sequencing and annotation.</title>
        <authorList>
            <consortium name="The Broad Institute Genomics Platform"/>
            <consortium name="The Broad Institute Genome Sequencing Center for Infectious Disease"/>
            <person name="Wu L."/>
            <person name="Ma J."/>
        </authorList>
    </citation>
    <scope>NUCLEOTIDE SEQUENCE [LARGE SCALE GENOMIC DNA]</scope>
    <source>
        <strain evidence="3">JCM 17440</strain>
    </source>
</reference>
<accession>A0ABP8BVH2</accession>
<comment type="caution">
    <text evidence="2">The sequence shown here is derived from an EMBL/GenBank/DDBJ whole genome shotgun (WGS) entry which is preliminary data.</text>
</comment>
<gene>
    <name evidence="2" type="ORF">GCM10022254_15440</name>
</gene>
<sequence>MALPLGDRDRFAVEVGDEADQPLRRVDLWAAGHWLTRDDNMAFVEQFRRAVADTAGWVRSGQAEPLPFPGVSPAAAHRRLLDGIRDLDDDYPQFRPFDRWGPTTDNVLGFLFRDGDSLVLTFEFWREEHLRKHPEHAGTVLVAVLSVDEFAGILDQLVAVLGQGRNAEPPGAEWPRSGVGEVGGDGAGFAVQ</sequence>
<evidence type="ECO:0000313" key="3">
    <source>
        <dbReference type="Proteomes" id="UP001501710"/>
    </source>
</evidence>
<dbReference type="Proteomes" id="UP001501710">
    <property type="component" value="Unassembled WGS sequence"/>
</dbReference>